<dbReference type="Pfam" id="PF11209">
    <property type="entry name" value="LmeA"/>
    <property type="match status" value="1"/>
</dbReference>
<evidence type="ECO:0000313" key="2">
    <source>
        <dbReference type="Proteomes" id="UP000070620"/>
    </source>
</evidence>
<evidence type="ECO:0008006" key="3">
    <source>
        <dbReference type="Google" id="ProtNLM"/>
    </source>
</evidence>
<keyword evidence="2" id="KW-1185">Reference proteome</keyword>
<accession>A0A136PVL0</accession>
<sequence>MAESYPANEGRPRRRGRKVLVTLVVLLLVLGGLAVVADRVAVAVAERAIADQVRQEVARQQVESAPPEVQVGGFPFLNQVVAGRYDRITIRLRDVRGSVQGNAVNLPALDIDARNVRASLDTLRSGQGDVVAETVDGTGTISYDSLAALLDRPGLKLGERDGRLAVTAPVDILGQQLTVSGTAEVTVSEQGQVALKVDEVDAEGLPAVPLARTLLNNWAQGISIDVPLPELPFQLTVREVRPLPGGLAVTADARDVPINQAAG</sequence>
<name>A0A136PVL0_9ACTN</name>
<dbReference type="AlphaFoldDB" id="A0A136PVL0"/>
<gene>
    <name evidence="1" type="ORF">AWW66_09265</name>
</gene>
<dbReference type="InterPro" id="IPR021373">
    <property type="entry name" value="DUF2993"/>
</dbReference>
<reference evidence="1 2" key="1">
    <citation type="submission" date="2016-01" db="EMBL/GenBank/DDBJ databases">
        <title>Whole genome sequence and analysis of Micromonospora rosaria DSM 803, which can produce antibacterial substance rosamicin.</title>
        <authorList>
            <person name="Yang H."/>
            <person name="He X."/>
            <person name="Zhu D."/>
        </authorList>
    </citation>
    <scope>NUCLEOTIDE SEQUENCE [LARGE SCALE GENOMIC DNA]</scope>
    <source>
        <strain evidence="1 2">DSM 803</strain>
    </source>
</reference>
<evidence type="ECO:0000313" key="1">
    <source>
        <dbReference type="EMBL" id="KXK62216.1"/>
    </source>
</evidence>
<dbReference type="RefSeq" id="WP_067362756.1">
    <property type="nucleotide sequence ID" value="NZ_JBIUBN010000008.1"/>
</dbReference>
<dbReference type="EMBL" id="LRQV01000023">
    <property type="protein sequence ID" value="KXK62216.1"/>
    <property type="molecule type" value="Genomic_DNA"/>
</dbReference>
<dbReference type="Proteomes" id="UP000070620">
    <property type="component" value="Unassembled WGS sequence"/>
</dbReference>
<dbReference type="OrthoDB" id="3215846at2"/>
<comment type="caution">
    <text evidence="1">The sequence shown here is derived from an EMBL/GenBank/DDBJ whole genome shotgun (WGS) entry which is preliminary data.</text>
</comment>
<organism evidence="1 2">
    <name type="scientific">Micromonospora rosaria</name>
    <dbReference type="NCBI Taxonomy" id="47874"/>
    <lineage>
        <taxon>Bacteria</taxon>
        <taxon>Bacillati</taxon>
        <taxon>Actinomycetota</taxon>
        <taxon>Actinomycetes</taxon>
        <taxon>Micromonosporales</taxon>
        <taxon>Micromonosporaceae</taxon>
        <taxon>Micromonospora</taxon>
    </lineage>
</organism>
<protein>
    <recommendedName>
        <fullName evidence="3">DUF2993 domain-containing protein</fullName>
    </recommendedName>
</protein>
<proteinExistence type="predicted"/>